<reference evidence="1 2" key="1">
    <citation type="submission" date="2018-08" db="EMBL/GenBank/DDBJ databases">
        <title>Recombination of ecologically and evolutionarily significant loci maintains genetic cohesion in the Pseudomonas syringae species complex.</title>
        <authorList>
            <person name="Dillon M."/>
            <person name="Thakur S."/>
            <person name="Almeida R.N.D."/>
            <person name="Weir B.S."/>
            <person name="Guttman D.S."/>
        </authorList>
    </citation>
    <scope>NUCLEOTIDE SEQUENCE [LARGE SCALE GENOMIC DNA]</scope>
    <source>
        <strain evidence="1 2">ICMP 11895</strain>
    </source>
</reference>
<proteinExistence type="predicted"/>
<name>A0A3M6A1Z0_PSESS</name>
<dbReference type="Proteomes" id="UP000272241">
    <property type="component" value="Unassembled WGS sequence"/>
</dbReference>
<gene>
    <name evidence="1" type="ORF">ALP15_04454</name>
</gene>
<dbReference type="EMBL" id="RBUO01000350">
    <property type="protein sequence ID" value="RMV12986.1"/>
    <property type="molecule type" value="Genomic_DNA"/>
</dbReference>
<accession>A0A3M6A1Z0</accession>
<dbReference type="AlphaFoldDB" id="A0A3M6A1Z0"/>
<comment type="caution">
    <text evidence="1">The sequence shown here is derived from an EMBL/GenBank/DDBJ whole genome shotgun (WGS) entry which is preliminary data.</text>
</comment>
<protein>
    <submittedName>
        <fullName evidence="1">Uncharacterized protein</fullName>
    </submittedName>
</protein>
<evidence type="ECO:0000313" key="2">
    <source>
        <dbReference type="Proteomes" id="UP000272241"/>
    </source>
</evidence>
<organism evidence="1 2">
    <name type="scientific">Pseudomonas savastanoi</name>
    <name type="common">Pseudomonas syringae pv. savastanoi</name>
    <dbReference type="NCBI Taxonomy" id="29438"/>
    <lineage>
        <taxon>Bacteria</taxon>
        <taxon>Pseudomonadati</taxon>
        <taxon>Pseudomonadota</taxon>
        <taxon>Gammaproteobacteria</taxon>
        <taxon>Pseudomonadales</taxon>
        <taxon>Pseudomonadaceae</taxon>
        <taxon>Pseudomonas</taxon>
    </lineage>
</organism>
<evidence type="ECO:0000313" key="1">
    <source>
        <dbReference type="EMBL" id="RMV12986.1"/>
    </source>
</evidence>
<sequence>MTAVCLIDTSVFVEILNVSIKALQHIETLRQLEQRILA</sequence>